<gene>
    <name evidence="1" type="ORF">DM484_19500</name>
</gene>
<dbReference type="EMBL" id="QJPH01000399">
    <property type="protein sequence ID" value="PZN75138.1"/>
    <property type="molecule type" value="Genomic_DNA"/>
</dbReference>
<dbReference type="Proteomes" id="UP000249396">
    <property type="component" value="Unassembled WGS sequence"/>
</dbReference>
<name>A0A2W4R4V1_9GAMM</name>
<organism evidence="1 2">
    <name type="scientific">Candidatus Methylumidiphilus alinenensis</name>
    <dbReference type="NCBI Taxonomy" id="2202197"/>
    <lineage>
        <taxon>Bacteria</taxon>
        <taxon>Pseudomonadati</taxon>
        <taxon>Pseudomonadota</taxon>
        <taxon>Gammaproteobacteria</taxon>
        <taxon>Methylococcales</taxon>
        <taxon>Candidatus Methylumidiphilus</taxon>
    </lineage>
</organism>
<comment type="caution">
    <text evidence="1">The sequence shown here is derived from an EMBL/GenBank/DDBJ whole genome shotgun (WGS) entry which is preliminary data.</text>
</comment>
<dbReference type="AlphaFoldDB" id="A0A2W4R4V1"/>
<protein>
    <submittedName>
        <fullName evidence="1">Uncharacterized protein</fullName>
    </submittedName>
</protein>
<accession>A0A2W4R4V1</accession>
<evidence type="ECO:0000313" key="1">
    <source>
        <dbReference type="EMBL" id="PZN75138.1"/>
    </source>
</evidence>
<reference evidence="1 2" key="1">
    <citation type="journal article" date="2018" name="Aquat. Microb. Ecol.">
        <title>Gammaproteobacterial methanotrophs dominate.</title>
        <authorList>
            <person name="Rissanen A.J."/>
            <person name="Saarenheimo J."/>
            <person name="Tiirola M."/>
            <person name="Peura S."/>
            <person name="Aalto S.L."/>
            <person name="Karvinen A."/>
            <person name="Nykanen H."/>
        </authorList>
    </citation>
    <scope>NUCLEOTIDE SEQUENCE [LARGE SCALE GENOMIC DNA]</scope>
    <source>
        <strain evidence="1">AMbin10</strain>
    </source>
</reference>
<proteinExistence type="predicted"/>
<sequence length="98" mass="11158">MVTFSRLLSAKIEGLDRGSMLDLKTIFRARKYTRRILNSLGKNGESLLIDDSIFRTAEIGRIHAKAAQLLAKVLSKSTGFHGFRHGYLFVWVSRWSKC</sequence>
<evidence type="ECO:0000313" key="2">
    <source>
        <dbReference type="Proteomes" id="UP000249396"/>
    </source>
</evidence>